<accession>A0ACA9PXV8</accession>
<dbReference type="EMBL" id="CAJVQC010023439">
    <property type="protein sequence ID" value="CAG8722254.1"/>
    <property type="molecule type" value="Genomic_DNA"/>
</dbReference>
<evidence type="ECO:0000313" key="2">
    <source>
        <dbReference type="Proteomes" id="UP000789920"/>
    </source>
</evidence>
<protein>
    <submittedName>
        <fullName evidence="1">10717_t:CDS:1</fullName>
    </submittedName>
</protein>
<feature type="non-terminal residue" evidence="1">
    <location>
        <position position="1"/>
    </location>
</feature>
<sequence length="165" mass="19406">GDALLEILQLLNHIEHPLELRELLPPKSKVRQIAFGKRKGQWKFNLDSQFRKLANSMTSNNITMNNTQFYQLNDKREIKFTHPGIILNKKILKERRISQKKLATETNIPLPLIKEICQGKRDIDQNQKEDDLFEVVEAKELEKNKCCQITLRVGYRELKEIFPSH</sequence>
<name>A0ACA9PXV8_9GLOM</name>
<reference evidence="1" key="1">
    <citation type="submission" date="2021-06" db="EMBL/GenBank/DDBJ databases">
        <authorList>
            <person name="Kallberg Y."/>
            <person name="Tangrot J."/>
            <person name="Rosling A."/>
        </authorList>
    </citation>
    <scope>NUCLEOTIDE SEQUENCE</scope>
    <source>
        <strain evidence="1">MA461A</strain>
    </source>
</reference>
<dbReference type="Proteomes" id="UP000789920">
    <property type="component" value="Unassembled WGS sequence"/>
</dbReference>
<organism evidence="1 2">
    <name type="scientific">Racocetra persica</name>
    <dbReference type="NCBI Taxonomy" id="160502"/>
    <lineage>
        <taxon>Eukaryota</taxon>
        <taxon>Fungi</taxon>
        <taxon>Fungi incertae sedis</taxon>
        <taxon>Mucoromycota</taxon>
        <taxon>Glomeromycotina</taxon>
        <taxon>Glomeromycetes</taxon>
        <taxon>Diversisporales</taxon>
        <taxon>Gigasporaceae</taxon>
        <taxon>Racocetra</taxon>
    </lineage>
</organism>
<comment type="caution">
    <text evidence="1">The sequence shown here is derived from an EMBL/GenBank/DDBJ whole genome shotgun (WGS) entry which is preliminary data.</text>
</comment>
<gene>
    <name evidence="1" type="ORF">RPERSI_LOCUS11395</name>
</gene>
<proteinExistence type="predicted"/>
<evidence type="ECO:0000313" key="1">
    <source>
        <dbReference type="EMBL" id="CAG8722254.1"/>
    </source>
</evidence>
<keyword evidence="2" id="KW-1185">Reference proteome</keyword>